<dbReference type="Proteomes" id="UP001375240">
    <property type="component" value="Unassembled WGS sequence"/>
</dbReference>
<evidence type="ECO:0000313" key="3">
    <source>
        <dbReference type="EMBL" id="KAK6353102.1"/>
    </source>
</evidence>
<evidence type="ECO:0000256" key="1">
    <source>
        <dbReference type="ARBA" id="ARBA00023002"/>
    </source>
</evidence>
<proteinExistence type="predicted"/>
<dbReference type="Gene3D" id="3.20.20.100">
    <property type="entry name" value="NADP-dependent oxidoreductase domain"/>
    <property type="match status" value="1"/>
</dbReference>
<name>A0AAV9V2F7_9PEZI</name>
<keyword evidence="1" id="KW-0560">Oxidoreductase</keyword>
<dbReference type="EMBL" id="JAVHNQ010000003">
    <property type="protein sequence ID" value="KAK6353102.1"/>
    <property type="molecule type" value="Genomic_DNA"/>
</dbReference>
<gene>
    <name evidence="3" type="ORF">TWF696_005092</name>
</gene>
<accession>A0AAV9V2F7</accession>
<dbReference type="SUPFAM" id="SSF51430">
    <property type="entry name" value="NAD(P)-linked oxidoreductase"/>
    <property type="match status" value="1"/>
</dbReference>
<dbReference type="GO" id="GO:0070485">
    <property type="term" value="P:dehydro-D-arabinono-1,4-lactone biosynthetic process"/>
    <property type="evidence" value="ECO:0007669"/>
    <property type="project" value="TreeGrafter"/>
</dbReference>
<evidence type="ECO:0000313" key="4">
    <source>
        <dbReference type="Proteomes" id="UP001375240"/>
    </source>
</evidence>
<dbReference type="AlphaFoldDB" id="A0AAV9V2F7"/>
<dbReference type="PANTHER" id="PTHR42686">
    <property type="entry name" value="GH17980P-RELATED"/>
    <property type="match status" value="1"/>
</dbReference>
<feature type="domain" description="NADP-dependent oxidoreductase" evidence="2">
    <location>
        <begin position="66"/>
        <end position="303"/>
    </location>
</feature>
<dbReference type="InterPro" id="IPR023210">
    <property type="entry name" value="NADP_OxRdtase_dom"/>
</dbReference>
<dbReference type="Pfam" id="PF00248">
    <property type="entry name" value="Aldo_ket_red"/>
    <property type="match status" value="1"/>
</dbReference>
<dbReference type="InterPro" id="IPR036812">
    <property type="entry name" value="NAD(P)_OxRdtase_dom_sf"/>
</dbReference>
<sequence length="414" mass="44979">MPASQHPPIAAAIPPLFLGTAAFNSQYNADPFTLPVRDIVRSFLDFAHTTTNITTSENPNTRAPIGFDTSPYYGPAELLLGRALTALQPPRTSYFLSTKAGRLSSDTFNLSPSWLRHSIHRSLRRLNTSYIDLIYIHDVEFVSREEVLSAIATLRTLRDEGKVRYIGISAFPVDVLCELAEAVLETTGEPLDAVLSYANYTVQNTRLATAGLQRLVGAGVGVVANGSLLGMGLLRKNGVPVGAMGDFHPAGEGLRRGCREAAEMVEGRGGKLEDVAYRWALESWADVGAVVGSGQSTEIDTTTATTIETPTKARTATSGGIGISVIGVSYLAELQTIKDLYTDILAARNRDPDALARKEANDTLAADVKKLLGERYNEVWDSPGTEFKCGEMTEEFLRSDEELWPRFFEVDQSA</sequence>
<protein>
    <recommendedName>
        <fullName evidence="2">NADP-dependent oxidoreductase domain-containing protein</fullName>
    </recommendedName>
</protein>
<evidence type="ECO:0000259" key="2">
    <source>
        <dbReference type="Pfam" id="PF00248"/>
    </source>
</evidence>
<organism evidence="3 4">
    <name type="scientific">Orbilia brochopaga</name>
    <dbReference type="NCBI Taxonomy" id="3140254"/>
    <lineage>
        <taxon>Eukaryota</taxon>
        <taxon>Fungi</taxon>
        <taxon>Dikarya</taxon>
        <taxon>Ascomycota</taxon>
        <taxon>Pezizomycotina</taxon>
        <taxon>Orbiliomycetes</taxon>
        <taxon>Orbiliales</taxon>
        <taxon>Orbiliaceae</taxon>
        <taxon>Orbilia</taxon>
    </lineage>
</organism>
<comment type="caution">
    <text evidence="3">The sequence shown here is derived from an EMBL/GenBank/DDBJ whole genome shotgun (WGS) entry which is preliminary data.</text>
</comment>
<dbReference type="GO" id="GO:0045290">
    <property type="term" value="F:D-arabinose 1-dehydrogenase [NAD(P)+] activity"/>
    <property type="evidence" value="ECO:0007669"/>
    <property type="project" value="TreeGrafter"/>
</dbReference>
<dbReference type="GO" id="GO:0005829">
    <property type="term" value="C:cytosol"/>
    <property type="evidence" value="ECO:0007669"/>
    <property type="project" value="TreeGrafter"/>
</dbReference>
<reference evidence="3 4" key="1">
    <citation type="submission" date="2019-10" db="EMBL/GenBank/DDBJ databases">
        <authorList>
            <person name="Palmer J.M."/>
        </authorList>
    </citation>
    <scope>NUCLEOTIDE SEQUENCE [LARGE SCALE GENOMIC DNA]</scope>
    <source>
        <strain evidence="3 4">TWF696</strain>
    </source>
</reference>
<keyword evidence="4" id="KW-1185">Reference proteome</keyword>
<dbReference type="PANTHER" id="PTHR42686:SF1">
    <property type="entry name" value="GH17980P-RELATED"/>
    <property type="match status" value="1"/>
</dbReference>
<dbReference type="InterPro" id="IPR020471">
    <property type="entry name" value="AKR"/>
</dbReference>